<accession>A0A7G5EHY6</accession>
<evidence type="ECO:0000313" key="1">
    <source>
        <dbReference type="EMBL" id="QMV73611.1"/>
    </source>
</evidence>
<gene>
    <name evidence="1" type="ORF">HS961_12665</name>
</gene>
<name>A0A7G5EHY6_9BURK</name>
<dbReference type="KEGG" id="cpis:HS961_12665"/>
<reference evidence="1 2" key="1">
    <citation type="journal article" date="2020" name="G3 (Bethesda)">
        <title>CeMbio - The Caenorhabditis elegans Microbiome Resource.</title>
        <authorList>
            <person name="Dirksen P."/>
            <person name="Assie A."/>
            <person name="Zimmermann J."/>
            <person name="Zhang F."/>
            <person name="Tietje A.M."/>
            <person name="Marsh S.A."/>
            <person name="Felix M.A."/>
            <person name="Shapira M."/>
            <person name="Kaleta C."/>
            <person name="Schulenburg H."/>
            <person name="Samuel B."/>
        </authorList>
    </citation>
    <scope>NUCLEOTIDE SEQUENCE [LARGE SCALE GENOMIC DNA]</scope>
    <source>
        <strain evidence="1 2">BIGb0172</strain>
    </source>
</reference>
<sequence>MQLSIDEIGYSKDQLEKLELYRQAMQLPSIEAAIEQLNRRQLDSMVAAMTGKRPGPQLAINNTTALAGSADDNSNKPT</sequence>
<dbReference type="EMBL" id="CP058554">
    <property type="protein sequence ID" value="QMV73611.1"/>
    <property type="molecule type" value="Genomic_DNA"/>
</dbReference>
<evidence type="ECO:0000313" key="2">
    <source>
        <dbReference type="Proteomes" id="UP000515240"/>
    </source>
</evidence>
<organism evidence="1 2">
    <name type="scientific">Comamonas piscis</name>
    <dbReference type="NCBI Taxonomy" id="1562974"/>
    <lineage>
        <taxon>Bacteria</taxon>
        <taxon>Pseudomonadati</taxon>
        <taxon>Pseudomonadota</taxon>
        <taxon>Betaproteobacteria</taxon>
        <taxon>Burkholderiales</taxon>
        <taxon>Comamonadaceae</taxon>
        <taxon>Comamonas</taxon>
    </lineage>
</organism>
<dbReference type="Proteomes" id="UP000515240">
    <property type="component" value="Chromosome"/>
</dbReference>
<proteinExistence type="predicted"/>
<keyword evidence="2" id="KW-1185">Reference proteome</keyword>
<dbReference type="RefSeq" id="WP_182322466.1">
    <property type="nucleotide sequence ID" value="NZ_CP058554.1"/>
</dbReference>
<protein>
    <submittedName>
        <fullName evidence="1">Uncharacterized protein</fullName>
    </submittedName>
</protein>
<dbReference type="AlphaFoldDB" id="A0A7G5EHY6"/>